<sequence>MEQAQYLTGQFLLAMPGIGDPRFEHSVIAICSHDESGALGVGIGAVVNGLGLHDVLEQLEIAPGEAPDAPVHFGGPVETRRGFVLHSSDWGGHDTLDVAGRWALSGTLDVLRAIAAGNGPSRWLVALGYAGWAPGQLDAEMTRHGWLNVADSPEMLFDTPVERRWTRGFAAAGVDPRLLSSESGHS</sequence>
<organism evidence="3 4">
    <name type="scientific">Sphingomonas citri</name>
    <dbReference type="NCBI Taxonomy" id="2862499"/>
    <lineage>
        <taxon>Bacteria</taxon>
        <taxon>Pseudomonadati</taxon>
        <taxon>Pseudomonadota</taxon>
        <taxon>Alphaproteobacteria</taxon>
        <taxon>Sphingomonadales</taxon>
        <taxon>Sphingomonadaceae</taxon>
        <taxon>Sphingomonas</taxon>
    </lineage>
</organism>
<reference evidence="3 4" key="1">
    <citation type="submission" date="2021-07" db="EMBL/GenBank/DDBJ databases">
        <title>Sphingomonas sp.</title>
        <authorList>
            <person name="Feng G."/>
            <person name="Li J."/>
            <person name="Pan M."/>
        </authorList>
    </citation>
    <scope>NUCLEOTIDE SEQUENCE [LARGE SCALE GENOMIC DNA]</scope>
    <source>
        <strain evidence="3 4">RRHST34</strain>
    </source>
</reference>
<protein>
    <recommendedName>
        <fullName evidence="2">UPF0301 protein KZ820_02480</fullName>
    </recommendedName>
</protein>
<dbReference type="InterPro" id="IPR003774">
    <property type="entry name" value="AlgH-like"/>
</dbReference>
<evidence type="ECO:0000313" key="3">
    <source>
        <dbReference type="EMBL" id="MBW6529590.1"/>
    </source>
</evidence>
<dbReference type="EMBL" id="JAHXZN010000001">
    <property type="protein sequence ID" value="MBW6529590.1"/>
    <property type="molecule type" value="Genomic_DNA"/>
</dbReference>
<dbReference type="HAMAP" id="MF_00758">
    <property type="entry name" value="UPF0301"/>
    <property type="match status" value="1"/>
</dbReference>
<comment type="caution">
    <text evidence="3">The sequence shown here is derived from an EMBL/GenBank/DDBJ whole genome shotgun (WGS) entry which is preliminary data.</text>
</comment>
<dbReference type="PANTHER" id="PTHR30327">
    <property type="entry name" value="UNCHARACTERIZED PROTEIN YQGE"/>
    <property type="match status" value="1"/>
</dbReference>
<proteinExistence type="inferred from homology"/>
<evidence type="ECO:0000313" key="4">
    <source>
        <dbReference type="Proteomes" id="UP000759103"/>
    </source>
</evidence>
<evidence type="ECO:0000256" key="2">
    <source>
        <dbReference type="HAMAP-Rule" id="MF_00758"/>
    </source>
</evidence>
<accession>A0ABS7BIZ1</accession>
<dbReference type="PANTHER" id="PTHR30327:SF1">
    <property type="entry name" value="UPF0301 PROTEIN YQGE"/>
    <property type="match status" value="1"/>
</dbReference>
<comment type="similarity">
    <text evidence="1 2">Belongs to the UPF0301 (AlgH) family.</text>
</comment>
<dbReference type="Proteomes" id="UP000759103">
    <property type="component" value="Unassembled WGS sequence"/>
</dbReference>
<dbReference type="Pfam" id="PF02622">
    <property type="entry name" value="DUF179"/>
    <property type="match status" value="1"/>
</dbReference>
<gene>
    <name evidence="3" type="ORF">KZ820_02480</name>
</gene>
<evidence type="ECO:0000256" key="1">
    <source>
        <dbReference type="ARBA" id="ARBA00009600"/>
    </source>
</evidence>
<keyword evidence="4" id="KW-1185">Reference proteome</keyword>
<dbReference type="RefSeq" id="WP_219747109.1">
    <property type="nucleotide sequence ID" value="NZ_JAHXZN010000001.1"/>
</dbReference>
<dbReference type="SUPFAM" id="SSF143456">
    <property type="entry name" value="VC0467-like"/>
    <property type="match status" value="1"/>
</dbReference>
<name>A0ABS7BIZ1_9SPHN</name>
<dbReference type="Gene3D" id="3.40.1740.10">
    <property type="entry name" value="VC0467-like"/>
    <property type="match status" value="1"/>
</dbReference>